<reference evidence="11" key="1">
    <citation type="submission" date="2022-12" db="EMBL/GenBank/DDBJ databases">
        <title>Draft genome assemblies for two species of Escallonia (Escalloniales).</title>
        <authorList>
            <person name="Chanderbali A."/>
            <person name="Dervinis C."/>
            <person name="Anghel I."/>
            <person name="Soltis D."/>
            <person name="Soltis P."/>
            <person name="Zapata F."/>
        </authorList>
    </citation>
    <scope>NUCLEOTIDE SEQUENCE</scope>
    <source>
        <strain evidence="11">UCBG92.1500</strain>
        <tissue evidence="11">Leaf</tissue>
    </source>
</reference>
<dbReference type="PANTHER" id="PTHR23155">
    <property type="entry name" value="DISEASE RESISTANCE PROTEIN RP"/>
    <property type="match status" value="1"/>
</dbReference>
<keyword evidence="2" id="KW-0433">Leucine-rich repeat</keyword>
<dbReference type="InterPro" id="IPR041118">
    <property type="entry name" value="Rx_N"/>
</dbReference>
<keyword evidence="4" id="KW-0547">Nucleotide-binding</keyword>
<dbReference type="Pfam" id="PF18052">
    <property type="entry name" value="Rx_N"/>
    <property type="match status" value="2"/>
</dbReference>
<keyword evidence="3" id="KW-0677">Repeat</keyword>
<dbReference type="InterPro" id="IPR002182">
    <property type="entry name" value="NB-ARC"/>
</dbReference>
<dbReference type="Gene3D" id="3.80.10.10">
    <property type="entry name" value="Ribonuclease Inhibitor"/>
    <property type="match status" value="3"/>
</dbReference>
<dbReference type="InterPro" id="IPR003591">
    <property type="entry name" value="Leu-rich_rpt_typical-subtyp"/>
</dbReference>
<evidence type="ECO:0000259" key="8">
    <source>
        <dbReference type="Pfam" id="PF18052"/>
    </source>
</evidence>
<dbReference type="FunFam" id="3.40.50.300:FF:001091">
    <property type="entry name" value="Probable disease resistance protein At1g61300"/>
    <property type="match status" value="1"/>
</dbReference>
<dbReference type="SMART" id="SM00369">
    <property type="entry name" value="LRR_TYP"/>
    <property type="match status" value="4"/>
</dbReference>
<evidence type="ECO:0000256" key="2">
    <source>
        <dbReference type="ARBA" id="ARBA00022614"/>
    </source>
</evidence>
<evidence type="ECO:0000256" key="4">
    <source>
        <dbReference type="ARBA" id="ARBA00022741"/>
    </source>
</evidence>
<evidence type="ECO:0008006" key="13">
    <source>
        <dbReference type="Google" id="ProtNLM"/>
    </source>
</evidence>
<feature type="domain" description="Disease resistance N-terminal" evidence="8">
    <location>
        <begin position="610"/>
        <end position="691"/>
    </location>
</feature>
<evidence type="ECO:0000259" key="10">
    <source>
        <dbReference type="Pfam" id="PF23598"/>
    </source>
</evidence>
<dbReference type="GO" id="GO:0051607">
    <property type="term" value="P:defense response to virus"/>
    <property type="evidence" value="ECO:0007669"/>
    <property type="project" value="UniProtKB-ARBA"/>
</dbReference>
<evidence type="ECO:0000259" key="9">
    <source>
        <dbReference type="Pfam" id="PF23559"/>
    </source>
</evidence>
<dbReference type="EMBL" id="JAVXUO010002650">
    <property type="protein sequence ID" value="KAK2970776.1"/>
    <property type="molecule type" value="Genomic_DNA"/>
</dbReference>
<feature type="domain" description="Disease resistance R13L4/SHOC-2-like LRR" evidence="10">
    <location>
        <begin position="467"/>
        <end position="568"/>
    </location>
</feature>
<dbReference type="Pfam" id="PF23559">
    <property type="entry name" value="WHD_DRP"/>
    <property type="match status" value="2"/>
</dbReference>
<keyword evidence="6" id="KW-0067">ATP-binding</keyword>
<dbReference type="Gene3D" id="1.10.10.10">
    <property type="entry name" value="Winged helix-like DNA-binding domain superfamily/Winged helix DNA-binding domain"/>
    <property type="match status" value="2"/>
</dbReference>
<dbReference type="SUPFAM" id="SSF52540">
    <property type="entry name" value="P-loop containing nucleoside triphosphate hydrolases"/>
    <property type="match status" value="2"/>
</dbReference>
<dbReference type="SUPFAM" id="SSF52058">
    <property type="entry name" value="L domain-like"/>
    <property type="match status" value="2"/>
</dbReference>
<dbReference type="InterPro" id="IPR058922">
    <property type="entry name" value="WHD_DRP"/>
</dbReference>
<name>A0AA88QU99_9ASTE</name>
<evidence type="ECO:0000313" key="11">
    <source>
        <dbReference type="EMBL" id="KAK2970776.1"/>
    </source>
</evidence>
<dbReference type="InterPro" id="IPR038005">
    <property type="entry name" value="RX-like_CC"/>
</dbReference>
<feature type="domain" description="NB-ARC" evidence="7">
    <location>
        <begin position="96"/>
        <end position="271"/>
    </location>
</feature>
<feature type="domain" description="Disease resistance N-terminal" evidence="8">
    <location>
        <begin position="5"/>
        <end position="89"/>
    </location>
</feature>
<dbReference type="InterPro" id="IPR044974">
    <property type="entry name" value="Disease_R_plants"/>
</dbReference>
<accession>A0AA88QU99</accession>
<evidence type="ECO:0000256" key="5">
    <source>
        <dbReference type="ARBA" id="ARBA00022821"/>
    </source>
</evidence>
<feature type="domain" description="Disease resistance protein winged helix" evidence="9">
    <location>
        <begin position="1007"/>
        <end position="1078"/>
    </location>
</feature>
<dbReference type="InterPro" id="IPR036388">
    <property type="entry name" value="WH-like_DNA-bd_sf"/>
</dbReference>
<dbReference type="InterPro" id="IPR042197">
    <property type="entry name" value="Apaf_helical"/>
</dbReference>
<evidence type="ECO:0000256" key="6">
    <source>
        <dbReference type="ARBA" id="ARBA00022840"/>
    </source>
</evidence>
<dbReference type="InterPro" id="IPR032675">
    <property type="entry name" value="LRR_dom_sf"/>
</dbReference>
<evidence type="ECO:0000256" key="1">
    <source>
        <dbReference type="ARBA" id="ARBA00008894"/>
    </source>
</evidence>
<dbReference type="PRINTS" id="PR00364">
    <property type="entry name" value="DISEASERSIST"/>
</dbReference>
<dbReference type="GO" id="GO:0005524">
    <property type="term" value="F:ATP binding"/>
    <property type="evidence" value="ECO:0007669"/>
    <property type="project" value="UniProtKB-KW"/>
</dbReference>
<feature type="domain" description="NB-ARC" evidence="7">
    <location>
        <begin position="803"/>
        <end position="923"/>
    </location>
</feature>
<feature type="domain" description="Disease resistance protein winged helix" evidence="9">
    <location>
        <begin position="355"/>
        <end position="426"/>
    </location>
</feature>
<gene>
    <name evidence="11" type="ORF">RJ640_026430</name>
</gene>
<organism evidence="11 12">
    <name type="scientific">Escallonia rubra</name>
    <dbReference type="NCBI Taxonomy" id="112253"/>
    <lineage>
        <taxon>Eukaryota</taxon>
        <taxon>Viridiplantae</taxon>
        <taxon>Streptophyta</taxon>
        <taxon>Embryophyta</taxon>
        <taxon>Tracheophyta</taxon>
        <taxon>Spermatophyta</taxon>
        <taxon>Magnoliopsida</taxon>
        <taxon>eudicotyledons</taxon>
        <taxon>Gunneridae</taxon>
        <taxon>Pentapetalae</taxon>
        <taxon>asterids</taxon>
        <taxon>campanulids</taxon>
        <taxon>Escalloniales</taxon>
        <taxon>Escalloniaceae</taxon>
        <taxon>Escallonia</taxon>
    </lineage>
</organism>
<dbReference type="Pfam" id="PF00931">
    <property type="entry name" value="NB-ARC"/>
    <property type="match status" value="2"/>
</dbReference>
<dbReference type="PANTHER" id="PTHR23155:SF1205">
    <property type="entry name" value="DISEASE RESISTANCE PROTEIN RPM1"/>
    <property type="match status" value="1"/>
</dbReference>
<dbReference type="Gene3D" id="1.10.8.430">
    <property type="entry name" value="Helical domain of apoptotic protease-activating factors"/>
    <property type="match status" value="2"/>
</dbReference>
<feature type="domain" description="Disease resistance R13L4/SHOC-2-like LRR" evidence="10">
    <location>
        <begin position="1098"/>
        <end position="1404"/>
    </location>
</feature>
<dbReference type="FunFam" id="1.10.10.10:FF:000322">
    <property type="entry name" value="Probable disease resistance protein At1g63360"/>
    <property type="match status" value="2"/>
</dbReference>
<evidence type="ECO:0000256" key="3">
    <source>
        <dbReference type="ARBA" id="ARBA00022737"/>
    </source>
</evidence>
<dbReference type="Pfam" id="PF23598">
    <property type="entry name" value="LRR_14"/>
    <property type="match status" value="2"/>
</dbReference>
<comment type="caution">
    <text evidence="11">The sequence shown here is derived from an EMBL/GenBank/DDBJ whole genome shotgun (WGS) entry which is preliminary data.</text>
</comment>
<dbReference type="InterPro" id="IPR027417">
    <property type="entry name" value="P-loop_NTPase"/>
</dbReference>
<protein>
    <recommendedName>
        <fullName evidence="13">Disease resistance protein RPM1-like</fullName>
    </recommendedName>
</protein>
<dbReference type="GO" id="GO:0043531">
    <property type="term" value="F:ADP binding"/>
    <property type="evidence" value="ECO:0007669"/>
    <property type="project" value="InterPro"/>
</dbReference>
<keyword evidence="5" id="KW-0611">Plant defense</keyword>
<dbReference type="Gene3D" id="3.40.50.300">
    <property type="entry name" value="P-loop containing nucleotide triphosphate hydrolases"/>
    <property type="match status" value="3"/>
</dbReference>
<dbReference type="Proteomes" id="UP001187471">
    <property type="component" value="Unassembled WGS sequence"/>
</dbReference>
<proteinExistence type="inferred from homology"/>
<comment type="similarity">
    <text evidence="1">Belongs to the disease resistance NB-LRR family.</text>
</comment>
<dbReference type="Gene3D" id="1.20.5.4130">
    <property type="match status" value="1"/>
</dbReference>
<dbReference type="GO" id="GO:0098542">
    <property type="term" value="P:defense response to other organism"/>
    <property type="evidence" value="ECO:0007669"/>
    <property type="project" value="TreeGrafter"/>
</dbReference>
<dbReference type="CDD" id="cd14798">
    <property type="entry name" value="RX-CC_like"/>
    <property type="match status" value="2"/>
</dbReference>
<evidence type="ECO:0000259" key="7">
    <source>
        <dbReference type="Pfam" id="PF00931"/>
    </source>
</evidence>
<dbReference type="InterPro" id="IPR055414">
    <property type="entry name" value="LRR_R13L4/SHOC2-like"/>
</dbReference>
<keyword evidence="12" id="KW-1185">Reference proteome</keyword>
<sequence>MAEIAVSFLLNELAVFLHGEKSLLGGVREEAEYIRAKLEQMRAFLSIADAKEESDPRLQVWIKQVRNVAYDTEDILDEFILRLANNHRNGFFGFLRRITCWLVNDDSGLKVVSVAGMGGLGKTTLVKKVYEDTEVKRHFQSHVWITVSQSFKIEELLKHIIQQLFDEVKQAVPQAVETMASHSMKELIREFLRQSRYVLVLDDVWSLDAWIAMEIALPNNSHGSRVLLTTRDFDIASACCLKSRGKKYTMNALSPEESWTLFCRKVFQGTDCPQPLYPLSKCILEKCEGLPLAIVAMGGFLATKDRRVEEWDMVWRSLGDELESNDQFGFMKRILFLSYFDLPSHLKVCLLYLSVFPEDYEIENMRLIRLWIAEGFVQVREGKTLEEVAENYLNNLVNRSLVQVARTTIDGRLRTCRVHDILREMILSKSREQSIGTINSGHNAKWRCLAIHNSVENIHQSESYSRLRSLLIFGVIDPLSKSSISMFLSSRLLKVLDLRGARLEKIPSLVFTLIHLRYLSMRGTNVTLVPKSIRKLQNLETLDLKDTYVTELPAEILRLHKLRHVLLYRRDVTGIDGPPSSHGFKAPCNLSLDLIEEWLSKNLSNSTLGVSFLLNKLAVFLHDEKSLLGGVREEAEYIRAKLEQMRAFLSVADAKEESDPRLQVWIKQVRDVACDTEDILDEFILRLTNNHRDGLFWSLHRITWYVKKIKAHRQIASKIQMIRTRIDNIFQNYGGFDHASSSTVVNNAWLDRRGDALLIEEAELVGIEQQKRQLISWLVNDDSGLKVVSVAGMGGSGKTTLSFKIEELLKHVIQQLFDELKQPVPQAVETMASHSLKELIREFLQQSRYVLVLDDVWSLDAWIAMEIALPNNNRGSHVVLTTRNLSIASACCLKTRGKTYTMKALSPEESWTLFCRKVFQGTDCPQPLYPLSKCILEKCEGLPLAIVAMGGFLATKDRSVEEWDMVRRSLGDELESNDQFRFMKRILFLSYFDLPSHLKVCLLYLSIFPEDYEIEKMRLIRLWNAEGFVQVREGKTSEDVAENYLNNLVNCSLVQVARRTRDGRLRTCRVHDLLREMILSKSRELSIGTIIRGHNANRLLKVLDLGGAPLEKIPSVVFTLIHLRYLSMWGTNVRLVPKTIRKLRNLETLDLKDTYVRALPTEILRLHKLRHVLLYGYEFIDNIGIHMARGFRAPYTIGDLISLQKLCYIEAGEINGSGGSCNIVTEIGKLTQLRRLGITKLRSKDGMDFCSSIEKLTNLRSLYVYSVAEDEILDLQSLSSAPQFLRRLELGGRLENLPQWIPSLYSLVSLFLCYSQLRDDTLQSLEALPNLELLSFFQAYEGKSLTFKAGGFQRLKELNLFQLKGLRSLTVEDGAMPHLEEIHFQGCKLVDELTSGIQHLTNMQLLRLVDMPDKLTMPLQGQAKEGRSRFLFRTDMEPDELDLIRQLSELFGV</sequence>
<evidence type="ECO:0000313" key="12">
    <source>
        <dbReference type="Proteomes" id="UP001187471"/>
    </source>
</evidence>